<gene>
    <name evidence="2" type="ORF">H9830_03085</name>
</gene>
<evidence type="ECO:0000259" key="1">
    <source>
        <dbReference type="Pfam" id="PF07969"/>
    </source>
</evidence>
<dbReference type="Pfam" id="PF07969">
    <property type="entry name" value="Amidohydro_3"/>
    <property type="match status" value="1"/>
</dbReference>
<dbReference type="Proteomes" id="UP000824005">
    <property type="component" value="Unassembled WGS sequence"/>
</dbReference>
<dbReference type="EMBL" id="DXDC01000092">
    <property type="protein sequence ID" value="HIY65246.1"/>
    <property type="molecule type" value="Genomic_DNA"/>
</dbReference>
<reference evidence="2" key="2">
    <citation type="submission" date="2021-04" db="EMBL/GenBank/DDBJ databases">
        <authorList>
            <person name="Gilroy R."/>
        </authorList>
    </citation>
    <scope>NUCLEOTIDE SEQUENCE</scope>
    <source>
        <strain evidence="2">ChiGjej1B1-98</strain>
    </source>
</reference>
<dbReference type="InterPro" id="IPR032466">
    <property type="entry name" value="Metal_Hydrolase"/>
</dbReference>
<dbReference type="InterPro" id="IPR013108">
    <property type="entry name" value="Amidohydro_3"/>
</dbReference>
<dbReference type="PANTHER" id="PTHR22642:SF2">
    <property type="entry name" value="PROTEIN LONG AFTER FAR-RED 3"/>
    <property type="match status" value="1"/>
</dbReference>
<feature type="domain" description="Amidohydrolase 3" evidence="1">
    <location>
        <begin position="3"/>
        <end position="125"/>
    </location>
</feature>
<name>A0A9D1YWF8_9MICO</name>
<dbReference type="AlphaFoldDB" id="A0A9D1YWF8"/>
<dbReference type="SUPFAM" id="SSF51338">
    <property type="entry name" value="Composite domain of metallo-dependent hydrolases"/>
    <property type="match status" value="1"/>
</dbReference>
<dbReference type="GO" id="GO:0016810">
    <property type="term" value="F:hydrolase activity, acting on carbon-nitrogen (but not peptide) bonds"/>
    <property type="evidence" value="ECO:0007669"/>
    <property type="project" value="InterPro"/>
</dbReference>
<dbReference type="Gene3D" id="3.20.20.140">
    <property type="entry name" value="Metal-dependent hydrolases"/>
    <property type="match status" value="1"/>
</dbReference>
<reference evidence="2" key="1">
    <citation type="journal article" date="2021" name="PeerJ">
        <title>Extensive microbial diversity within the chicken gut microbiome revealed by metagenomics and culture.</title>
        <authorList>
            <person name="Gilroy R."/>
            <person name="Ravi A."/>
            <person name="Getino M."/>
            <person name="Pursley I."/>
            <person name="Horton D.L."/>
            <person name="Alikhan N.F."/>
            <person name="Baker D."/>
            <person name="Gharbi K."/>
            <person name="Hall N."/>
            <person name="Watson M."/>
            <person name="Adriaenssens E.M."/>
            <person name="Foster-Nyarko E."/>
            <person name="Jarju S."/>
            <person name="Secka A."/>
            <person name="Antonio M."/>
            <person name="Oren A."/>
            <person name="Chaudhuri R.R."/>
            <person name="La Ragione R."/>
            <person name="Hildebrand F."/>
            <person name="Pallen M.J."/>
        </authorList>
    </citation>
    <scope>NUCLEOTIDE SEQUENCE</scope>
    <source>
        <strain evidence="2">ChiGjej1B1-98</strain>
    </source>
</reference>
<proteinExistence type="predicted"/>
<accession>A0A9D1YWF8</accession>
<evidence type="ECO:0000313" key="2">
    <source>
        <dbReference type="EMBL" id="HIY65246.1"/>
    </source>
</evidence>
<dbReference type="PANTHER" id="PTHR22642">
    <property type="entry name" value="IMIDAZOLONEPROPIONASE"/>
    <property type="match status" value="1"/>
</dbReference>
<feature type="non-terminal residue" evidence="2">
    <location>
        <position position="1"/>
    </location>
</feature>
<dbReference type="InterPro" id="IPR011059">
    <property type="entry name" value="Metal-dep_hydrolase_composite"/>
</dbReference>
<dbReference type="SUPFAM" id="SSF51556">
    <property type="entry name" value="Metallo-dependent hydrolases"/>
    <property type="match status" value="1"/>
</dbReference>
<protein>
    <submittedName>
        <fullName evidence="2">Amidohydrolase family protein</fullName>
    </submittedName>
</protein>
<evidence type="ECO:0000313" key="3">
    <source>
        <dbReference type="Proteomes" id="UP000824005"/>
    </source>
</evidence>
<sequence length="127" mass="13966">GSRPTAHYPWRSLLDRGVCVAFGSDAPVEPADPFRGIHAAVTRQRVDGEPHGGREPEERITLTEALRAYSLAPARAAGLAEHTGRLKSGRLADFITVDQDPYEIPEADLWRIRTEATIVGGQIVFHR</sequence>
<comment type="caution">
    <text evidence="2">The sequence shown here is derived from an EMBL/GenBank/DDBJ whole genome shotgun (WGS) entry which is preliminary data.</text>
</comment>
<organism evidence="2 3">
    <name type="scientific">Candidatus Agrococcus pullicola</name>
    <dbReference type="NCBI Taxonomy" id="2838429"/>
    <lineage>
        <taxon>Bacteria</taxon>
        <taxon>Bacillati</taxon>
        <taxon>Actinomycetota</taxon>
        <taxon>Actinomycetes</taxon>
        <taxon>Micrococcales</taxon>
        <taxon>Microbacteriaceae</taxon>
        <taxon>Agrococcus</taxon>
    </lineage>
</organism>